<dbReference type="Pfam" id="PF12773">
    <property type="entry name" value="DZR"/>
    <property type="match status" value="1"/>
</dbReference>
<dbReference type="AlphaFoldDB" id="A0A1U9UMY5"/>
<name>A0A1U9UMY5_CUPNE</name>
<dbReference type="EMBL" id="CP017757">
    <property type="protein sequence ID" value="AQV93535.1"/>
    <property type="molecule type" value="Genomic_DNA"/>
</dbReference>
<dbReference type="KEGG" id="cuh:BJN34_06455"/>
<gene>
    <name evidence="4" type="ORF">BJN34_06455</name>
</gene>
<dbReference type="SUPFAM" id="SSF52540">
    <property type="entry name" value="P-loop containing nucleoside triphosphate hydrolases"/>
    <property type="match status" value="1"/>
</dbReference>
<dbReference type="GO" id="GO:0005524">
    <property type="term" value="F:ATP binding"/>
    <property type="evidence" value="ECO:0007669"/>
    <property type="project" value="UniProtKB-KW"/>
</dbReference>
<dbReference type="RefSeq" id="WP_078195876.1">
    <property type="nucleotide sequence ID" value="NZ_CP017757.2"/>
</dbReference>
<dbReference type="GO" id="GO:0035556">
    <property type="term" value="P:intracellular signal transduction"/>
    <property type="evidence" value="ECO:0007669"/>
    <property type="project" value="InterPro"/>
</dbReference>
<dbReference type="Gene3D" id="1.25.40.10">
    <property type="entry name" value="Tetratricopeptide repeat domain"/>
    <property type="match status" value="2"/>
</dbReference>
<dbReference type="GO" id="GO:0004016">
    <property type="term" value="F:adenylate cyclase activity"/>
    <property type="evidence" value="ECO:0007669"/>
    <property type="project" value="TreeGrafter"/>
</dbReference>
<dbReference type="CDD" id="cd07302">
    <property type="entry name" value="CHD"/>
    <property type="match status" value="1"/>
</dbReference>
<dbReference type="InterPro" id="IPR027417">
    <property type="entry name" value="P-loop_NTPase"/>
</dbReference>
<keyword evidence="1" id="KW-0547">Nucleotide-binding</keyword>
<accession>A0A1U9UMY5</accession>
<dbReference type="SUPFAM" id="SSF55073">
    <property type="entry name" value="Nucleotide cyclase"/>
    <property type="match status" value="1"/>
</dbReference>
<dbReference type="Pfam" id="PF00211">
    <property type="entry name" value="Guanylate_cyc"/>
    <property type="match status" value="1"/>
</dbReference>
<dbReference type="InterPro" id="IPR041664">
    <property type="entry name" value="AAA_16"/>
</dbReference>
<dbReference type="InterPro" id="IPR011990">
    <property type="entry name" value="TPR-like_helical_dom_sf"/>
</dbReference>
<evidence type="ECO:0000313" key="4">
    <source>
        <dbReference type="EMBL" id="AQV93535.1"/>
    </source>
</evidence>
<dbReference type="GO" id="GO:0005737">
    <property type="term" value="C:cytoplasm"/>
    <property type="evidence" value="ECO:0007669"/>
    <property type="project" value="TreeGrafter"/>
</dbReference>
<keyword evidence="2" id="KW-0067">ATP-binding</keyword>
<dbReference type="InterPro" id="IPR001054">
    <property type="entry name" value="A/G_cyclase"/>
</dbReference>
<evidence type="ECO:0000256" key="1">
    <source>
        <dbReference type="ARBA" id="ARBA00022741"/>
    </source>
</evidence>
<dbReference type="InterPro" id="IPR029787">
    <property type="entry name" value="Nucleotide_cyclase"/>
</dbReference>
<dbReference type="Gene3D" id="3.30.70.1230">
    <property type="entry name" value="Nucleotide cyclase"/>
    <property type="match status" value="1"/>
</dbReference>
<protein>
    <submittedName>
        <fullName evidence="4">Zinc-ribbon domain-containing protein</fullName>
    </submittedName>
</protein>
<dbReference type="OrthoDB" id="1178869at2"/>
<dbReference type="Gene3D" id="3.40.50.300">
    <property type="entry name" value="P-loop containing nucleotide triphosphate hydrolases"/>
    <property type="match status" value="1"/>
</dbReference>
<dbReference type="SMART" id="SM00044">
    <property type="entry name" value="CYCc"/>
    <property type="match status" value="1"/>
</dbReference>
<dbReference type="PROSITE" id="PS50125">
    <property type="entry name" value="GUANYLATE_CYCLASE_2"/>
    <property type="match status" value="1"/>
</dbReference>
<dbReference type="GO" id="GO:0009190">
    <property type="term" value="P:cyclic nucleotide biosynthetic process"/>
    <property type="evidence" value="ECO:0007669"/>
    <property type="project" value="InterPro"/>
</dbReference>
<evidence type="ECO:0000256" key="2">
    <source>
        <dbReference type="ARBA" id="ARBA00022840"/>
    </source>
</evidence>
<proteinExistence type="predicted"/>
<reference evidence="5" key="1">
    <citation type="submission" date="2017-02" db="EMBL/GenBank/DDBJ databases">
        <title>Complete genome sequence of Cupriavidus necator strain NH9, a 3-chlorobenzoate degrader.</title>
        <authorList>
            <person name="Moriuchi R."/>
            <person name="Dohra H."/>
            <person name="Ogawa N."/>
        </authorList>
    </citation>
    <scope>NUCLEOTIDE SEQUENCE [LARGE SCALE GENOMIC DNA]</scope>
    <source>
        <strain evidence="5">NH9</strain>
    </source>
</reference>
<dbReference type="PANTHER" id="PTHR16305">
    <property type="entry name" value="TESTICULAR SOLUBLE ADENYLYL CYCLASE"/>
    <property type="match status" value="1"/>
</dbReference>
<sequence length="1138" mass="126195">MRCTSCGSDNPDGARFCKDCGARLAQRCPNCGHEAGAADKFCTECGTSFTSPTEGPSGGVRPTALAPIDYTPRHLVERILAEQAAMEARGSTAGERKTITALFADMAGSTALIHDLDPEAARNLIDPVMALMMEAVHHYEGYVAKSLGDGILALFGAPIAHEDHPQRALYAALLMQEAMRRHSDRIRLEQGIPLQIRVGIHAGEVVVRSIRRDDLHTDYDPVGHTIHIASRMETIATPSSILVSESVRRLTDGYFDFKALGATQVKGIPEPLAVYEVLRPGVLRTRLQVAQRRGLAQFVGRQDELAHLHEALDRARTGSGQIVGVVGEAGVGKSRLFHEFKALSQHGCMVLETFSVSHGKSFAYLPLIELVKNYFQIEVQDDERRCREKVAGRVLMLDRALEDLLPYLLHLLGIADPNSALPNMDAQIRRQRTFEAITRLLVRESHNQPLELLFEDLQWLDNETEAFLDVLVDHLPGARILLLLNYRPEYQHDWRAKDHYTQLRLDPLGQVEAGQLLAALLGEDATLMPLKTLIMEKTEGNPFFMEEVVQTLFEEKVLQGEPGHCRIEKTPTALHIPTTVQGVLAARIDRLPRAEKDLLQSLAVIGKEFPYSLIQRVVAQPDDPLHRLLTELEAGGFIYERPAFPDTEYTFKHALTQEVAGSSLLTEQRTALHERTAHAIETLFHHQLKDYYSELARHYSLSGNDPKAVEYLLATGQQAVQRSAYHEAIRQLNAALALLKRQPDTPERARQELALRLAIGPALIAARGFASPEVEATYSRALVLCSQVGETPQRFRTQVGLRTYFSLRAEHAKAYQLGKQLLGLARNAQDPELLAEAHISLGTTLYYSGKFTAAAAHLQNALERYAKAPHYDHINFHGVDPEVRALSISALVLWCVGYPDQASRNAQGSLALARKLSHPFSLAHSLSFVAELHQFRRDPRLTQEYAEAGIALSTEQGFPFWLAWTTILRGWALAEQGQQQEGIAQMRQGLAAYQATGATLGYSHFQALLAQAYGHMGQIESGLSALAEAKDAVERVGERYCEAEWHRIKGTLILQGSGPHGLRSGGEAEAEACFRNAIAVARRQHARSLELRATLNLAQLWREQGKIEPARQLLEGIRRAFTEGFDSADMQDAGVACR</sequence>
<dbReference type="InterPro" id="IPR025874">
    <property type="entry name" value="DZR"/>
</dbReference>
<dbReference type="PANTHER" id="PTHR16305:SF28">
    <property type="entry name" value="GUANYLATE CYCLASE DOMAIN-CONTAINING PROTEIN"/>
    <property type="match status" value="1"/>
</dbReference>
<organism evidence="4 5">
    <name type="scientific">Cupriavidus necator</name>
    <name type="common">Alcaligenes eutrophus</name>
    <name type="synonym">Ralstonia eutropha</name>
    <dbReference type="NCBI Taxonomy" id="106590"/>
    <lineage>
        <taxon>Bacteria</taxon>
        <taxon>Pseudomonadati</taxon>
        <taxon>Pseudomonadota</taxon>
        <taxon>Betaproteobacteria</taxon>
        <taxon>Burkholderiales</taxon>
        <taxon>Burkholderiaceae</taxon>
        <taxon>Cupriavidus</taxon>
    </lineage>
</organism>
<evidence type="ECO:0000313" key="5">
    <source>
        <dbReference type="Proteomes" id="UP000189627"/>
    </source>
</evidence>
<feature type="domain" description="Guanylate cyclase" evidence="3">
    <location>
        <begin position="100"/>
        <end position="233"/>
    </location>
</feature>
<dbReference type="SUPFAM" id="SSF48452">
    <property type="entry name" value="TPR-like"/>
    <property type="match status" value="2"/>
</dbReference>
<dbReference type="Proteomes" id="UP000189627">
    <property type="component" value="Chromosome 1"/>
</dbReference>
<dbReference type="Pfam" id="PF13191">
    <property type="entry name" value="AAA_16"/>
    <property type="match status" value="1"/>
</dbReference>
<evidence type="ECO:0000259" key="3">
    <source>
        <dbReference type="PROSITE" id="PS50125"/>
    </source>
</evidence>